<dbReference type="CDD" id="cd03139">
    <property type="entry name" value="GATase1_PfpI_2"/>
    <property type="match status" value="1"/>
</dbReference>
<dbReference type="OrthoDB" id="9794896at2"/>
<reference evidence="2 3" key="1">
    <citation type="submission" date="2014-12" db="EMBL/GenBank/DDBJ databases">
        <title>16Stimator: statistical estimation of ribosomal gene copy numbers from draft genome assemblies.</title>
        <authorList>
            <person name="Perisin M.A."/>
            <person name="Vetter M."/>
            <person name="Gilbert J.A."/>
            <person name="Bergelson J."/>
        </authorList>
    </citation>
    <scope>NUCLEOTIDE SEQUENCE [LARGE SCALE GENOMIC DNA]</scope>
    <source>
        <strain evidence="2 3">MEDvA23</strain>
    </source>
</reference>
<dbReference type="Proteomes" id="UP000032067">
    <property type="component" value="Unassembled WGS sequence"/>
</dbReference>
<organism evidence="2 3">
    <name type="scientific">Variovorax paradoxus</name>
    <dbReference type="NCBI Taxonomy" id="34073"/>
    <lineage>
        <taxon>Bacteria</taxon>
        <taxon>Pseudomonadati</taxon>
        <taxon>Pseudomonadota</taxon>
        <taxon>Betaproteobacteria</taxon>
        <taxon>Burkholderiales</taxon>
        <taxon>Comamonadaceae</taxon>
        <taxon>Variovorax</taxon>
    </lineage>
</organism>
<evidence type="ECO:0000313" key="3">
    <source>
        <dbReference type="Proteomes" id="UP000032067"/>
    </source>
</evidence>
<sequence>MNFGIIVFPDVEELDFVGPWEMLTMWSKLAAGPQQCLIVAEKREPVICAKGLSINPHVSFADCPPLDYLLVPGGMGTRREVDNPAMVQFLAAQAPRCKALLSVCTGAFVLHAAGLLSGKTATTHWGSLDRLRALGDVNVVEQRFVQDGDVWTSAGVSAGTDLMLAFIAHTAGEEAAAKVQLQAEYYPADTVYGNTASHERAPAYVRKPGGTLRKTP</sequence>
<dbReference type="SUPFAM" id="SSF52317">
    <property type="entry name" value="Class I glutamine amidotransferase-like"/>
    <property type="match status" value="1"/>
</dbReference>
<dbReference type="PANTHER" id="PTHR43130:SF3">
    <property type="entry name" value="HTH-TYPE TRANSCRIPTIONAL REGULATOR RV1931C"/>
    <property type="match status" value="1"/>
</dbReference>
<feature type="domain" description="DJ-1/PfpI" evidence="1">
    <location>
        <begin position="5"/>
        <end position="168"/>
    </location>
</feature>
<accession>A0A0D0MIJ6</accession>
<dbReference type="Gene3D" id="3.40.50.880">
    <property type="match status" value="1"/>
</dbReference>
<proteinExistence type="predicted"/>
<dbReference type="InterPro" id="IPR052158">
    <property type="entry name" value="INH-QAR"/>
</dbReference>
<dbReference type="Pfam" id="PF01965">
    <property type="entry name" value="DJ-1_PfpI"/>
    <property type="match status" value="1"/>
</dbReference>
<dbReference type="InterPro" id="IPR002818">
    <property type="entry name" value="DJ-1/PfpI"/>
</dbReference>
<dbReference type="PANTHER" id="PTHR43130">
    <property type="entry name" value="ARAC-FAMILY TRANSCRIPTIONAL REGULATOR"/>
    <property type="match status" value="1"/>
</dbReference>
<dbReference type="InterPro" id="IPR029062">
    <property type="entry name" value="Class_I_gatase-like"/>
</dbReference>
<protein>
    <submittedName>
        <fullName evidence="2">Thiamine biosynthesis protein ThiJ</fullName>
    </submittedName>
</protein>
<dbReference type="EMBL" id="JXQQ01000028">
    <property type="protein sequence ID" value="KIQ32151.1"/>
    <property type="molecule type" value="Genomic_DNA"/>
</dbReference>
<comment type="caution">
    <text evidence="2">The sequence shown here is derived from an EMBL/GenBank/DDBJ whole genome shotgun (WGS) entry which is preliminary data.</text>
</comment>
<dbReference type="RefSeq" id="WP_042579371.1">
    <property type="nucleotide sequence ID" value="NZ_JXQQ01000028.1"/>
</dbReference>
<dbReference type="AlphaFoldDB" id="A0A0D0MIJ6"/>
<gene>
    <name evidence="2" type="ORF">RT97_14055</name>
</gene>
<name>A0A0D0MIJ6_VARPD</name>
<evidence type="ECO:0000313" key="2">
    <source>
        <dbReference type="EMBL" id="KIQ32151.1"/>
    </source>
</evidence>
<evidence type="ECO:0000259" key="1">
    <source>
        <dbReference type="Pfam" id="PF01965"/>
    </source>
</evidence>